<sequence>MFRRIATAAAALTLTVPLAALPAAAGPPDGKGPGERPDTSSRSVEWYLALGDSLAAGFQPGVGDDLDGGYVGHVLDGLQEDYAKTKLVNLACSGETSATMIDGGRCSYDQGNQLDAAEQFLRAHKDKVSTVTIDIGANDVQQCVRGGTIDTACIAAGMQATMTNLPLILTTLDKAAHPDTEIVVGNYYNPFLAASLLGPEGRQLAQTSAVLQDQLNGIIAGAAWSVDAEVADVAYAFDSDVQTLVPFMGTTAPLNVVRICSWTWMCSWNPPDIHANDTGYAVMGQTFLAALAE</sequence>
<dbReference type="RefSeq" id="WP_141339358.1">
    <property type="nucleotide sequence ID" value="NZ_JBHMAX010000005.1"/>
</dbReference>
<dbReference type="Gene3D" id="3.40.50.1110">
    <property type="entry name" value="SGNH hydrolase"/>
    <property type="match status" value="1"/>
</dbReference>
<evidence type="ECO:0000313" key="5">
    <source>
        <dbReference type="Proteomes" id="UP001589613"/>
    </source>
</evidence>
<reference evidence="4 5" key="1">
    <citation type="submission" date="2024-09" db="EMBL/GenBank/DDBJ databases">
        <authorList>
            <person name="Sun Q."/>
            <person name="Mori K."/>
        </authorList>
    </citation>
    <scope>NUCLEOTIDE SEQUENCE [LARGE SCALE GENOMIC DNA]</scope>
    <source>
        <strain evidence="4 5">JCM 12763</strain>
    </source>
</reference>
<dbReference type="InterPro" id="IPR036514">
    <property type="entry name" value="SGNH_hydro_sf"/>
</dbReference>
<dbReference type="Proteomes" id="UP001589613">
    <property type="component" value="Unassembled WGS sequence"/>
</dbReference>
<feature type="domain" description="SGNH hydrolase-type esterase" evidence="3">
    <location>
        <begin position="49"/>
        <end position="281"/>
    </location>
</feature>
<comment type="caution">
    <text evidence="4">The sequence shown here is derived from an EMBL/GenBank/DDBJ whole genome shotgun (WGS) entry which is preliminary data.</text>
</comment>
<evidence type="ECO:0000259" key="3">
    <source>
        <dbReference type="Pfam" id="PF13472"/>
    </source>
</evidence>
<keyword evidence="4" id="KW-0378">Hydrolase</keyword>
<name>A0ABV5UZ70_9MICO</name>
<evidence type="ECO:0000256" key="2">
    <source>
        <dbReference type="SAM" id="SignalP"/>
    </source>
</evidence>
<proteinExistence type="predicted"/>
<dbReference type="SUPFAM" id="SSF52266">
    <property type="entry name" value="SGNH hydrolase"/>
    <property type="match status" value="1"/>
</dbReference>
<organism evidence="4 5">
    <name type="scientific">Ornithinimicrobium kibberense</name>
    <dbReference type="NCBI Taxonomy" id="282060"/>
    <lineage>
        <taxon>Bacteria</taxon>
        <taxon>Bacillati</taxon>
        <taxon>Actinomycetota</taxon>
        <taxon>Actinomycetes</taxon>
        <taxon>Micrococcales</taxon>
        <taxon>Ornithinimicrobiaceae</taxon>
        <taxon>Ornithinimicrobium</taxon>
    </lineage>
</organism>
<protein>
    <submittedName>
        <fullName evidence="4">SGNH/GDSL hydrolase family protein</fullName>
    </submittedName>
</protein>
<evidence type="ECO:0000313" key="4">
    <source>
        <dbReference type="EMBL" id="MFB9730836.1"/>
    </source>
</evidence>
<keyword evidence="5" id="KW-1185">Reference proteome</keyword>
<feature type="chain" id="PRO_5047066310" evidence="2">
    <location>
        <begin position="26"/>
        <end position="293"/>
    </location>
</feature>
<dbReference type="GO" id="GO:0016787">
    <property type="term" value="F:hydrolase activity"/>
    <property type="evidence" value="ECO:0007669"/>
    <property type="project" value="UniProtKB-KW"/>
</dbReference>
<gene>
    <name evidence="4" type="ORF">ACFFN0_02130</name>
</gene>
<feature type="signal peptide" evidence="2">
    <location>
        <begin position="1"/>
        <end position="25"/>
    </location>
</feature>
<keyword evidence="2" id="KW-0732">Signal</keyword>
<dbReference type="InterPro" id="IPR013830">
    <property type="entry name" value="SGNH_hydro"/>
</dbReference>
<dbReference type="Pfam" id="PF13472">
    <property type="entry name" value="Lipase_GDSL_2"/>
    <property type="match status" value="1"/>
</dbReference>
<dbReference type="EMBL" id="JBHMAX010000005">
    <property type="protein sequence ID" value="MFB9730836.1"/>
    <property type="molecule type" value="Genomic_DNA"/>
</dbReference>
<accession>A0ABV5UZ70</accession>
<feature type="region of interest" description="Disordered" evidence="1">
    <location>
        <begin position="22"/>
        <end position="41"/>
    </location>
</feature>
<evidence type="ECO:0000256" key="1">
    <source>
        <dbReference type="SAM" id="MobiDB-lite"/>
    </source>
</evidence>